<dbReference type="InterPro" id="IPR015315">
    <property type="entry name" value="DUF1963"/>
</dbReference>
<comment type="caution">
    <text evidence="1">The sequence shown here is derived from an EMBL/GenBank/DDBJ whole genome shotgun (WGS) entry which is preliminary data.</text>
</comment>
<dbReference type="SUPFAM" id="SSF103032">
    <property type="entry name" value="Hypothetical protein YwqG"/>
    <property type="match status" value="1"/>
</dbReference>
<dbReference type="RefSeq" id="WP_124328784.1">
    <property type="nucleotide sequence ID" value="NZ_BEXT01000001.1"/>
</dbReference>
<accession>A0A401FX03</accession>
<reference evidence="2" key="1">
    <citation type="submission" date="2017-11" db="EMBL/GenBank/DDBJ databases">
        <authorList>
            <person name="Watanabe M."/>
            <person name="Kojima H."/>
        </authorList>
    </citation>
    <scope>NUCLEOTIDE SEQUENCE [LARGE SCALE GENOMIC DNA]</scope>
    <source>
        <strain evidence="2">Tokyo 01</strain>
    </source>
</reference>
<dbReference type="InterPro" id="IPR035948">
    <property type="entry name" value="YwqG-like_sf"/>
</dbReference>
<dbReference type="Proteomes" id="UP000288096">
    <property type="component" value="Unassembled WGS sequence"/>
</dbReference>
<dbReference type="Pfam" id="PF09234">
    <property type="entry name" value="DUF1963"/>
    <property type="match status" value="1"/>
</dbReference>
<evidence type="ECO:0000313" key="1">
    <source>
        <dbReference type="EMBL" id="GBC61500.1"/>
    </source>
</evidence>
<organism evidence="1 2">
    <name type="scientific">Desulfonema ishimotonii</name>
    <dbReference type="NCBI Taxonomy" id="45657"/>
    <lineage>
        <taxon>Bacteria</taxon>
        <taxon>Pseudomonadati</taxon>
        <taxon>Thermodesulfobacteriota</taxon>
        <taxon>Desulfobacteria</taxon>
        <taxon>Desulfobacterales</taxon>
        <taxon>Desulfococcaceae</taxon>
        <taxon>Desulfonema</taxon>
    </lineage>
</organism>
<dbReference type="PANTHER" id="PTHR36436">
    <property type="entry name" value="SLL5081 PROTEIN"/>
    <property type="match status" value="1"/>
</dbReference>
<dbReference type="OrthoDB" id="4929513at2"/>
<evidence type="ECO:0000313" key="2">
    <source>
        <dbReference type="Proteomes" id="UP000288096"/>
    </source>
</evidence>
<dbReference type="Gene3D" id="2.30.320.10">
    <property type="entry name" value="YwqG-like"/>
    <property type="match status" value="1"/>
</dbReference>
<name>A0A401FX03_9BACT</name>
<dbReference type="PANTHER" id="PTHR36436:SF6">
    <property type="entry name" value="SLL5081 PROTEIN"/>
    <property type="match status" value="1"/>
</dbReference>
<dbReference type="AlphaFoldDB" id="A0A401FX03"/>
<keyword evidence="2" id="KW-1185">Reference proteome</keyword>
<sequence length="283" mass="32110">MLSADIIKEKLTKHGLKPFADKIITRMKPCLRISCKPVAGKLPVGTSKIGGQPDLPEAFPWPEWRNRPLSFLAQFNLGEIAAFPSAEVLPGEGLLLFFYDAEQSTWGFDPEDIGSWQVLHIRETSLSPRPFPDDLTEYARYRECVSAFTEQISLPEAYFSLSEQLCLSDRQMRNYAACLEELMGEDAAGHRLLGYPDTIQGDMQLACQLVSNGLFCGDPSGFNDPRARVLKAGMWDWQLLFQLTSDDPARMMWGDSGKVYFWIRQQDLARADFKKCWMMLQCC</sequence>
<proteinExistence type="predicted"/>
<reference evidence="2" key="2">
    <citation type="submission" date="2019-01" db="EMBL/GenBank/DDBJ databases">
        <title>Genome sequence of Desulfonema ishimotonii strain Tokyo 01.</title>
        <authorList>
            <person name="Fukui M."/>
        </authorList>
    </citation>
    <scope>NUCLEOTIDE SEQUENCE [LARGE SCALE GENOMIC DNA]</scope>
    <source>
        <strain evidence="2">Tokyo 01</strain>
    </source>
</reference>
<gene>
    <name evidence="1" type="ORF">DENIS_2462</name>
</gene>
<dbReference type="EMBL" id="BEXT01000001">
    <property type="protein sequence ID" value="GBC61500.1"/>
    <property type="molecule type" value="Genomic_DNA"/>
</dbReference>
<protein>
    <submittedName>
        <fullName evidence="1">DUF1963 domain-containing protein</fullName>
    </submittedName>
</protein>